<reference evidence="1 2" key="1">
    <citation type="submission" date="2018-03" db="EMBL/GenBank/DDBJ databases">
        <title>Genomic Encyclopedia of Archaeal and Bacterial Type Strains, Phase II (KMG-II): from individual species to whole genera.</title>
        <authorList>
            <person name="Goeker M."/>
        </authorList>
    </citation>
    <scope>NUCLEOTIDE SEQUENCE [LARGE SCALE GENOMIC DNA]</scope>
    <source>
        <strain evidence="1 2">DSM 28229</strain>
    </source>
</reference>
<dbReference type="RefSeq" id="WP_146201585.1">
    <property type="nucleotide sequence ID" value="NZ_QGDO01000001.1"/>
</dbReference>
<dbReference type="EMBL" id="QGDO01000001">
    <property type="protein sequence ID" value="PWJ43783.1"/>
    <property type="molecule type" value="Genomic_DNA"/>
</dbReference>
<evidence type="ECO:0000313" key="1">
    <source>
        <dbReference type="EMBL" id="PWJ43783.1"/>
    </source>
</evidence>
<evidence type="ECO:0008006" key="3">
    <source>
        <dbReference type="Google" id="ProtNLM"/>
    </source>
</evidence>
<keyword evidence="2" id="KW-1185">Reference proteome</keyword>
<comment type="caution">
    <text evidence="1">The sequence shown here is derived from an EMBL/GenBank/DDBJ whole genome shotgun (WGS) entry which is preliminary data.</text>
</comment>
<dbReference type="PROSITE" id="PS51257">
    <property type="entry name" value="PROKAR_LIPOPROTEIN"/>
    <property type="match status" value="1"/>
</dbReference>
<proteinExistence type="predicted"/>
<sequence length="501" mass="59028">MKARTNLFYTLLIFLMGGCYSFQWSKPKEEQFLPPTSVFEVFKKHPNSILKLEALSPGYDYKYDIGEKAPEYSKDKQELRFTSVELKLAEKMPRGKVLVDLIFSDQKNNQVLIPKVDLLKLIPKIDAKDKMQYPELLLEEFNRFGLTFRSEHDEFDFCMSTGEEHTLCNGAYRCSVTNNCLKGGKWEFALTYEDYSDFSDRLKQGINLNQNRILAHSWFYMNQELYKVLFQLKNPNQKVDLDMGYDSLSNFSEENVLIDFEKLRNPIRYPLKTKIIEVGHQSEKKLEPLDVEEFYKNEFGLIVSGQKYAEETYASILNDTVKLAQFKDRGFYDETTPKICDFSWMKHMDDVKIDVIDVKGSEGYVQLKLTGEWSPYEITIGNVDLALINEQKLYGLLFGINTYPKSRRHNPVQNTISYDPELISNEKKQYVLMTDKKTGKWVNNQYKAVEKIYLSYESLEHDILDVYVLSYERIMPVWMAKVKLPRHIREQIRIRKRLYNY</sequence>
<name>A0A315ZF30_SEDFL</name>
<gene>
    <name evidence="1" type="ORF">BC781_101129</name>
</gene>
<protein>
    <recommendedName>
        <fullName evidence="3">Lipoprotein</fullName>
    </recommendedName>
</protein>
<organism evidence="1 2">
    <name type="scientific">Sediminitomix flava</name>
    <dbReference type="NCBI Taxonomy" id="379075"/>
    <lineage>
        <taxon>Bacteria</taxon>
        <taxon>Pseudomonadati</taxon>
        <taxon>Bacteroidota</taxon>
        <taxon>Cytophagia</taxon>
        <taxon>Cytophagales</taxon>
        <taxon>Flammeovirgaceae</taxon>
        <taxon>Sediminitomix</taxon>
    </lineage>
</organism>
<evidence type="ECO:0000313" key="2">
    <source>
        <dbReference type="Proteomes" id="UP000245535"/>
    </source>
</evidence>
<accession>A0A315ZF30</accession>
<dbReference type="OrthoDB" id="1490287at2"/>
<dbReference type="Proteomes" id="UP000245535">
    <property type="component" value="Unassembled WGS sequence"/>
</dbReference>
<dbReference type="AlphaFoldDB" id="A0A315ZF30"/>